<accession>A0A5N6JTG7</accession>
<protein>
    <submittedName>
        <fullName evidence="1">Uncharacterized protein</fullName>
    </submittedName>
</protein>
<dbReference type="OrthoDB" id="329835at2759"/>
<proteinExistence type="predicted"/>
<dbReference type="InterPro" id="IPR036291">
    <property type="entry name" value="NAD(P)-bd_dom_sf"/>
</dbReference>
<sequence length="130" mass="14298">MDVLSAKLERTGTAVLPVSFATAWQCINGIVRLEVGESIIIHGGTSSILNVTIQVSEYLGAETFAKITADIRKNTLVETYGIPESNILHYNDEGNFVAAMKRLDNRGVDVVFNDHSSNKESFLALWDLIK</sequence>
<keyword evidence="2" id="KW-1185">Reference proteome</keyword>
<gene>
    <name evidence="1" type="ORF">EYC80_009843</name>
</gene>
<organism evidence="1 2">
    <name type="scientific">Monilinia laxa</name>
    <name type="common">Brown rot fungus</name>
    <name type="synonym">Sclerotinia laxa</name>
    <dbReference type="NCBI Taxonomy" id="61186"/>
    <lineage>
        <taxon>Eukaryota</taxon>
        <taxon>Fungi</taxon>
        <taxon>Dikarya</taxon>
        <taxon>Ascomycota</taxon>
        <taxon>Pezizomycotina</taxon>
        <taxon>Leotiomycetes</taxon>
        <taxon>Helotiales</taxon>
        <taxon>Sclerotiniaceae</taxon>
        <taxon>Monilinia</taxon>
    </lineage>
</organism>
<reference evidence="1 2" key="1">
    <citation type="submission" date="2019-06" db="EMBL/GenBank/DDBJ databases">
        <title>Genome Sequence of the Brown Rot Fungal Pathogen Monilinia laxa.</title>
        <authorList>
            <person name="De Miccolis Angelini R.M."/>
            <person name="Landi L."/>
            <person name="Abate D."/>
            <person name="Pollastro S."/>
            <person name="Romanazzi G."/>
            <person name="Faretra F."/>
        </authorList>
    </citation>
    <scope>NUCLEOTIDE SEQUENCE [LARGE SCALE GENOMIC DNA]</scope>
    <source>
        <strain evidence="1 2">Mlax316</strain>
    </source>
</reference>
<dbReference type="Proteomes" id="UP000326757">
    <property type="component" value="Unassembled WGS sequence"/>
</dbReference>
<dbReference type="Gene3D" id="3.90.180.10">
    <property type="entry name" value="Medium-chain alcohol dehydrogenases, catalytic domain"/>
    <property type="match status" value="1"/>
</dbReference>
<comment type="caution">
    <text evidence="1">The sequence shown here is derived from an EMBL/GenBank/DDBJ whole genome shotgun (WGS) entry which is preliminary data.</text>
</comment>
<dbReference type="SUPFAM" id="SSF51735">
    <property type="entry name" value="NAD(P)-binding Rossmann-fold domains"/>
    <property type="match status" value="1"/>
</dbReference>
<dbReference type="Gene3D" id="3.40.50.720">
    <property type="entry name" value="NAD(P)-binding Rossmann-like Domain"/>
    <property type="match status" value="1"/>
</dbReference>
<evidence type="ECO:0000313" key="2">
    <source>
        <dbReference type="Proteomes" id="UP000326757"/>
    </source>
</evidence>
<dbReference type="AlphaFoldDB" id="A0A5N6JTG7"/>
<evidence type="ECO:0000313" key="1">
    <source>
        <dbReference type="EMBL" id="KAB8291155.1"/>
    </source>
</evidence>
<dbReference type="EMBL" id="VIGI01000015">
    <property type="protein sequence ID" value="KAB8291155.1"/>
    <property type="molecule type" value="Genomic_DNA"/>
</dbReference>
<name>A0A5N6JTG7_MONLA</name>